<dbReference type="Gene3D" id="1.10.10.800">
    <property type="match status" value="1"/>
</dbReference>
<protein>
    <submittedName>
        <fullName evidence="2">Alpha/beta fold hydrolase</fullName>
    </submittedName>
</protein>
<reference evidence="2 3" key="1">
    <citation type="submission" date="2023-03" db="EMBL/GenBank/DDBJ databases">
        <title>Novosphingobium cyanobacteriorum sp. nov., isolated from a eutrophic reservoir during the Microcystis bloom period.</title>
        <authorList>
            <person name="Kang M."/>
            <person name="Le V."/>
            <person name="Ko S.-R."/>
            <person name="Lee S.-A."/>
            <person name="Ahn C.-Y."/>
        </authorList>
    </citation>
    <scope>NUCLEOTIDE SEQUENCE [LARGE SCALE GENOMIC DNA]</scope>
    <source>
        <strain evidence="2 3">HBC54</strain>
    </source>
</reference>
<evidence type="ECO:0000313" key="2">
    <source>
        <dbReference type="EMBL" id="MDF8334671.1"/>
    </source>
</evidence>
<organism evidence="2 3">
    <name type="scientific">Novosphingobium cyanobacteriorum</name>
    <dbReference type="NCBI Taxonomy" id="3024215"/>
    <lineage>
        <taxon>Bacteria</taxon>
        <taxon>Pseudomonadati</taxon>
        <taxon>Pseudomonadota</taxon>
        <taxon>Alphaproteobacteria</taxon>
        <taxon>Sphingomonadales</taxon>
        <taxon>Sphingomonadaceae</taxon>
        <taxon>Novosphingobium</taxon>
    </lineage>
</organism>
<feature type="domain" description="Xaa-Pro dipeptidyl-peptidase-like" evidence="1">
    <location>
        <begin position="18"/>
        <end position="147"/>
    </location>
</feature>
<dbReference type="InterPro" id="IPR000383">
    <property type="entry name" value="Xaa-Pro-like_dom"/>
</dbReference>
<keyword evidence="2" id="KW-0378">Hydrolase</keyword>
<dbReference type="InterPro" id="IPR029058">
    <property type="entry name" value="AB_hydrolase_fold"/>
</dbReference>
<proteinExistence type="predicted"/>
<dbReference type="PANTHER" id="PTHR47751:SF2">
    <property type="entry name" value="DLTD N-TERMINAL DOMAIN PROTEIN (AFU_ORTHOLOGUE AFUA_8G00380)-RELATED"/>
    <property type="match status" value="1"/>
</dbReference>
<name>A0ABT6CL76_9SPHN</name>
<dbReference type="Gene3D" id="3.40.50.1820">
    <property type="entry name" value="alpha/beta hydrolase"/>
    <property type="match status" value="1"/>
</dbReference>
<gene>
    <name evidence="2" type="ORF">POM99_15790</name>
</gene>
<dbReference type="EMBL" id="JAROCY010000015">
    <property type="protein sequence ID" value="MDF8334671.1"/>
    <property type="molecule type" value="Genomic_DNA"/>
</dbReference>
<dbReference type="Proteomes" id="UP001222770">
    <property type="component" value="Unassembled WGS sequence"/>
</dbReference>
<dbReference type="Pfam" id="PF02129">
    <property type="entry name" value="Peptidase_S15"/>
    <property type="match status" value="1"/>
</dbReference>
<dbReference type="SUPFAM" id="SSF53474">
    <property type="entry name" value="alpha/beta-Hydrolases"/>
    <property type="match status" value="1"/>
</dbReference>
<sequence length="305" mass="33716">MTASTIQFTSKGITCEGDLYLPADFDPAGSYPALVIGHGFTVARTSLVEEGRLFAEAGFVTLAIDYRHFGTSGGEPRGRLYPLQEVEDFRAAIDWLETQPGVDPGRIGIWGTSFGGGIVTHVAAHDIRVRACVAQAPILDGDNWIRSLNRETDYLGVRKYLLEARRKRAREGGDPTMPMSAPPEDGFTPMPADPAMIEDVMGWYAKTGDMLMHSAPEMTIESFEHVMQFDASYTARKIAPRAYCIVQLTGHDVYHPNEPIQTAFREAGEPKRMVSLKMDQLDCYKPGFREQTIGAAAAFFHDYLA</sequence>
<dbReference type="PANTHER" id="PTHR47751">
    <property type="entry name" value="SUPERFAMILY HYDROLASE, PUTATIVE (AFU_ORTHOLOGUE AFUA_2G16580)-RELATED"/>
    <property type="match status" value="1"/>
</dbReference>
<dbReference type="GO" id="GO:0016787">
    <property type="term" value="F:hydrolase activity"/>
    <property type="evidence" value="ECO:0007669"/>
    <property type="project" value="UniProtKB-KW"/>
</dbReference>
<accession>A0ABT6CL76</accession>
<evidence type="ECO:0000313" key="3">
    <source>
        <dbReference type="Proteomes" id="UP001222770"/>
    </source>
</evidence>
<evidence type="ECO:0000259" key="1">
    <source>
        <dbReference type="Pfam" id="PF02129"/>
    </source>
</evidence>
<dbReference type="InterPro" id="IPR051411">
    <property type="entry name" value="Polyketide_trans_af380"/>
</dbReference>
<keyword evidence="3" id="KW-1185">Reference proteome</keyword>
<comment type="caution">
    <text evidence="2">The sequence shown here is derived from an EMBL/GenBank/DDBJ whole genome shotgun (WGS) entry which is preliminary data.</text>
</comment>